<dbReference type="OrthoDB" id="2660621at2"/>
<dbReference type="RefSeq" id="WP_036621715.1">
    <property type="nucleotide sequence ID" value="NZ_BGML01000009.1"/>
</dbReference>
<dbReference type="EMBL" id="JMQA01000022">
    <property type="protein sequence ID" value="KFN09481.1"/>
    <property type="molecule type" value="Genomic_DNA"/>
</dbReference>
<dbReference type="HOGENOM" id="CLU_2220590_0_0_9"/>
<accession>A0A090ZZH6</accession>
<dbReference type="PATRIC" id="fig|44252.3.peg.2165"/>
<dbReference type="EMBL" id="WNZZ01000005">
    <property type="protein sequence ID" value="MUG22661.1"/>
    <property type="molecule type" value="Genomic_DNA"/>
</dbReference>
<keyword evidence="5" id="KW-1185">Reference proteome</keyword>
<evidence type="ECO:0008006" key="7">
    <source>
        <dbReference type="Google" id="ProtNLM"/>
    </source>
</evidence>
<feature type="compositionally biased region" description="Basic and acidic residues" evidence="1">
    <location>
        <begin position="97"/>
        <end position="109"/>
    </location>
</feature>
<proteinExistence type="predicted"/>
<keyword evidence="2" id="KW-0472">Membrane</keyword>
<dbReference type="Proteomes" id="UP000442469">
    <property type="component" value="Unassembled WGS sequence"/>
</dbReference>
<feature type="transmembrane region" description="Helical" evidence="2">
    <location>
        <begin position="31"/>
        <end position="48"/>
    </location>
</feature>
<keyword evidence="2" id="KW-1133">Transmembrane helix</keyword>
<dbReference type="GeneID" id="77006385"/>
<feature type="compositionally biased region" description="Basic and acidic residues" evidence="1">
    <location>
        <begin position="75"/>
        <end position="87"/>
    </location>
</feature>
<evidence type="ECO:0000256" key="2">
    <source>
        <dbReference type="SAM" id="Phobius"/>
    </source>
</evidence>
<evidence type="ECO:0000313" key="4">
    <source>
        <dbReference type="EMBL" id="MUG22661.1"/>
    </source>
</evidence>
<name>A0A090ZZH6_PAEMA</name>
<evidence type="ECO:0000313" key="6">
    <source>
        <dbReference type="Proteomes" id="UP000442469"/>
    </source>
</evidence>
<sequence>MKKQGIMFWIIMLLVVIGIVNGIFVSHIISLANIIVPVAIVGIVFLLYKFPPRKYRKKQQPKVKPSARTMAKVAAEQRRSSSGERRKSYPFQVIDGQKGKNDDDLPKYH</sequence>
<organism evidence="3 5">
    <name type="scientific">Paenibacillus macerans</name>
    <name type="common">Bacillus macerans</name>
    <dbReference type="NCBI Taxonomy" id="44252"/>
    <lineage>
        <taxon>Bacteria</taxon>
        <taxon>Bacillati</taxon>
        <taxon>Bacillota</taxon>
        <taxon>Bacilli</taxon>
        <taxon>Bacillales</taxon>
        <taxon>Paenibacillaceae</taxon>
        <taxon>Paenibacillus</taxon>
    </lineage>
</organism>
<protein>
    <recommendedName>
        <fullName evidence="7">DUF2207 domain-containing protein</fullName>
    </recommendedName>
</protein>
<keyword evidence="2" id="KW-0812">Transmembrane</keyword>
<reference evidence="4 6" key="2">
    <citation type="submission" date="2019-11" db="EMBL/GenBank/DDBJ databases">
        <title>Draft genome sequences of five Paenibacillus species of dairy origin.</title>
        <authorList>
            <person name="Olajide A.M."/>
            <person name="Chen S."/>
            <person name="Lapointe G."/>
        </authorList>
    </citation>
    <scope>NUCLEOTIDE SEQUENCE [LARGE SCALE GENOMIC DNA]</scope>
    <source>
        <strain evidence="4 6">3CT49</strain>
    </source>
</reference>
<reference evidence="3 5" key="1">
    <citation type="submission" date="2014-04" db="EMBL/GenBank/DDBJ databases">
        <authorList>
            <person name="Bishop-Lilly K.A."/>
            <person name="Broomall S.M."/>
            <person name="Chain P.S."/>
            <person name="Chertkov O."/>
            <person name="Coyne S.R."/>
            <person name="Daligault H.E."/>
            <person name="Davenport K.W."/>
            <person name="Erkkila T."/>
            <person name="Frey K.G."/>
            <person name="Gibbons H.S."/>
            <person name="Gu W."/>
            <person name="Jaissle J."/>
            <person name="Johnson S.L."/>
            <person name="Koroleva G.I."/>
            <person name="Ladner J.T."/>
            <person name="Lo C.-C."/>
            <person name="Minogue T.D."/>
            <person name="Munk C."/>
            <person name="Palacios G.F."/>
            <person name="Redden C.L."/>
            <person name="Rosenzweig C.N."/>
            <person name="Scholz M.B."/>
            <person name="Teshima H."/>
            <person name="Xu Y."/>
        </authorList>
    </citation>
    <scope>NUCLEOTIDE SEQUENCE [LARGE SCALE GENOMIC DNA]</scope>
    <source>
        <strain evidence="3 5">8244</strain>
    </source>
</reference>
<dbReference type="AlphaFoldDB" id="A0A090ZZH6"/>
<dbReference type="STRING" id="44252.DJ90_3041"/>
<evidence type="ECO:0000256" key="1">
    <source>
        <dbReference type="SAM" id="MobiDB-lite"/>
    </source>
</evidence>
<dbReference type="Proteomes" id="UP000029278">
    <property type="component" value="Unassembled WGS sequence"/>
</dbReference>
<comment type="caution">
    <text evidence="3">The sequence shown here is derived from an EMBL/GenBank/DDBJ whole genome shotgun (WGS) entry which is preliminary data.</text>
</comment>
<evidence type="ECO:0000313" key="3">
    <source>
        <dbReference type="EMBL" id="KFN09481.1"/>
    </source>
</evidence>
<gene>
    <name evidence="3" type="ORF">DJ90_3041</name>
    <name evidence="4" type="ORF">GNQ08_09585</name>
</gene>
<feature type="region of interest" description="Disordered" evidence="1">
    <location>
        <begin position="58"/>
        <end position="109"/>
    </location>
</feature>
<feature type="transmembrane region" description="Helical" evidence="2">
    <location>
        <begin position="7"/>
        <end position="25"/>
    </location>
</feature>
<evidence type="ECO:0000313" key="5">
    <source>
        <dbReference type="Proteomes" id="UP000029278"/>
    </source>
</evidence>